<dbReference type="PROSITE" id="PS51257">
    <property type="entry name" value="PROKAR_LIPOPROTEIN"/>
    <property type="match status" value="1"/>
</dbReference>
<protein>
    <submittedName>
        <fullName evidence="1">Uncharacterized protein</fullName>
    </submittedName>
</protein>
<organism evidence="1 2">
    <name type="scientific">Aspergillus tamarii</name>
    <dbReference type="NCBI Taxonomy" id="41984"/>
    <lineage>
        <taxon>Eukaryota</taxon>
        <taxon>Fungi</taxon>
        <taxon>Dikarya</taxon>
        <taxon>Ascomycota</taxon>
        <taxon>Pezizomycotina</taxon>
        <taxon>Eurotiomycetes</taxon>
        <taxon>Eurotiomycetidae</taxon>
        <taxon>Eurotiales</taxon>
        <taxon>Aspergillaceae</taxon>
        <taxon>Aspergillus</taxon>
        <taxon>Aspergillus subgen. Circumdati</taxon>
    </lineage>
</organism>
<dbReference type="Proteomes" id="UP000326950">
    <property type="component" value="Unassembled WGS sequence"/>
</dbReference>
<dbReference type="AlphaFoldDB" id="A0A5N6USS8"/>
<evidence type="ECO:0000313" key="1">
    <source>
        <dbReference type="EMBL" id="KAE8161624.1"/>
    </source>
</evidence>
<accession>A0A5N6USS8</accession>
<proteinExistence type="predicted"/>
<name>A0A5N6USS8_ASPTM</name>
<dbReference type="EMBL" id="ML738639">
    <property type="protein sequence ID" value="KAE8161624.1"/>
    <property type="molecule type" value="Genomic_DNA"/>
</dbReference>
<sequence length="77" mass="9052">MGIYSRFQPNPYPTWVSCGWPHILGMWDEKIIANIFVGCLPLPWKLKRLKWKRNQESFCLQIDDHLAAKFSLEAGYP</sequence>
<keyword evidence="2" id="KW-1185">Reference proteome</keyword>
<gene>
    <name evidence="1" type="ORF">BDV40DRAFT_267192</name>
</gene>
<reference evidence="1 2" key="1">
    <citation type="submission" date="2019-04" db="EMBL/GenBank/DDBJ databases">
        <title>Friends and foes A comparative genomics study of 23 Aspergillus species from section Flavi.</title>
        <authorList>
            <consortium name="DOE Joint Genome Institute"/>
            <person name="Kjaerbolling I."/>
            <person name="Vesth T."/>
            <person name="Frisvad J.C."/>
            <person name="Nybo J.L."/>
            <person name="Theobald S."/>
            <person name="Kildgaard S."/>
            <person name="Isbrandt T."/>
            <person name="Kuo A."/>
            <person name="Sato A."/>
            <person name="Lyhne E.K."/>
            <person name="Kogle M.E."/>
            <person name="Wiebenga A."/>
            <person name="Kun R.S."/>
            <person name="Lubbers R.J."/>
            <person name="Makela M.R."/>
            <person name="Barry K."/>
            <person name="Chovatia M."/>
            <person name="Clum A."/>
            <person name="Daum C."/>
            <person name="Haridas S."/>
            <person name="He G."/>
            <person name="LaButti K."/>
            <person name="Lipzen A."/>
            <person name="Mondo S."/>
            <person name="Riley R."/>
            <person name="Salamov A."/>
            <person name="Simmons B.A."/>
            <person name="Magnuson J.K."/>
            <person name="Henrissat B."/>
            <person name="Mortensen U.H."/>
            <person name="Larsen T.O."/>
            <person name="Devries R.P."/>
            <person name="Grigoriev I.V."/>
            <person name="Machida M."/>
            <person name="Baker S.E."/>
            <person name="Andersen M.R."/>
        </authorList>
    </citation>
    <scope>NUCLEOTIDE SEQUENCE [LARGE SCALE GENOMIC DNA]</scope>
    <source>
        <strain evidence="1 2">CBS 117626</strain>
    </source>
</reference>
<evidence type="ECO:0000313" key="2">
    <source>
        <dbReference type="Proteomes" id="UP000326950"/>
    </source>
</evidence>